<feature type="domain" description="Alpha/beta hydrolase fold-3" evidence="1">
    <location>
        <begin position="6"/>
        <end position="88"/>
    </location>
</feature>
<dbReference type="InterPro" id="IPR013094">
    <property type="entry name" value="AB_hydrolase_3"/>
</dbReference>
<gene>
    <name evidence="2" type="ORF">NYM_LOCUS3835</name>
</gene>
<sequence length="111" mass="12214">MPDLAARVELIWKLACPARPGVDDPIMNPLAVGSPSLSGLGCRRVLVAIAGKDSMQGCGRWFYEALTASGWKGEAEVEEVEGEEHVFHLFRPEDEKAKLLLKRFASFINSE</sequence>
<dbReference type="Pfam" id="PF07859">
    <property type="entry name" value="Abhydrolase_3"/>
    <property type="match status" value="1"/>
</dbReference>
<dbReference type="PANTHER" id="PTHR23024:SF577">
    <property type="entry name" value="CARBOXYLESTERASE 2-RELATED"/>
    <property type="match status" value="1"/>
</dbReference>
<name>A0A5K0WK30_9MAGN</name>
<proteinExistence type="predicted"/>
<dbReference type="SUPFAM" id="SSF53474">
    <property type="entry name" value="alpha/beta-Hydrolases"/>
    <property type="match status" value="1"/>
</dbReference>
<dbReference type="InterPro" id="IPR029058">
    <property type="entry name" value="AB_hydrolase_fold"/>
</dbReference>
<dbReference type="EMBL" id="LR721775">
    <property type="protein sequence ID" value="VVV53813.1"/>
    <property type="molecule type" value="Genomic_DNA"/>
</dbReference>
<dbReference type="PANTHER" id="PTHR23024">
    <property type="entry name" value="ARYLACETAMIDE DEACETYLASE"/>
    <property type="match status" value="1"/>
</dbReference>
<protein>
    <recommendedName>
        <fullName evidence="1">Alpha/beta hydrolase fold-3 domain-containing protein</fullName>
    </recommendedName>
</protein>
<dbReference type="InterPro" id="IPR050466">
    <property type="entry name" value="Carboxylest/Gibb_receptor"/>
</dbReference>
<reference evidence="2" key="1">
    <citation type="submission" date="2019-09" db="EMBL/GenBank/DDBJ databases">
        <authorList>
            <person name="Zhang L."/>
        </authorList>
    </citation>
    <scope>NUCLEOTIDE SEQUENCE</scope>
</reference>
<organism evidence="2">
    <name type="scientific">Nymphaea colorata</name>
    <name type="common">pocket water lily</name>
    <dbReference type="NCBI Taxonomy" id="210225"/>
    <lineage>
        <taxon>Eukaryota</taxon>
        <taxon>Viridiplantae</taxon>
        <taxon>Streptophyta</taxon>
        <taxon>Embryophyta</taxon>
        <taxon>Tracheophyta</taxon>
        <taxon>Spermatophyta</taxon>
        <taxon>Magnoliopsida</taxon>
        <taxon>Nymphaeales</taxon>
        <taxon>Nymphaeaceae</taxon>
        <taxon>Nymphaea</taxon>
    </lineage>
</organism>
<dbReference type="Gene3D" id="3.40.50.1820">
    <property type="entry name" value="alpha/beta hydrolase"/>
    <property type="match status" value="1"/>
</dbReference>
<accession>A0A5K0WK30</accession>
<evidence type="ECO:0000259" key="1">
    <source>
        <dbReference type="Pfam" id="PF07859"/>
    </source>
</evidence>
<evidence type="ECO:0000313" key="2">
    <source>
        <dbReference type="EMBL" id="VVV53813.1"/>
    </source>
</evidence>
<dbReference type="AlphaFoldDB" id="A0A5K0WK30"/>
<dbReference type="GO" id="GO:0016787">
    <property type="term" value="F:hydrolase activity"/>
    <property type="evidence" value="ECO:0007669"/>
    <property type="project" value="InterPro"/>
</dbReference>